<gene>
    <name evidence="1" type="ORF">F8C82_12240</name>
</gene>
<dbReference type="AlphaFoldDB" id="A0A6L3ZGG7"/>
<dbReference type="RefSeq" id="WP_151693871.1">
    <property type="nucleotide sequence ID" value="NZ_BMGX01000001.1"/>
</dbReference>
<evidence type="ECO:0008006" key="3">
    <source>
        <dbReference type="Google" id="ProtNLM"/>
    </source>
</evidence>
<evidence type="ECO:0000313" key="2">
    <source>
        <dbReference type="Proteomes" id="UP000484164"/>
    </source>
</evidence>
<sequence length="344" mass="38588">MKPIKKVKRVILIASIVYVGMALLTPHFSPLRNRSIENQITYLSELLNSGYDDELQQQYPEGKMFSNALLSLSIIEYCDKRGITDKAMAEQVDSCILRILSTSATSPFPTYITPKFGMFYNGWTNRVLTSYQRSSLFSKSDIPERVNTSQEEIEERITSALDEELQPLMSYAGAYWPADNYIGIMSISDTALQSKWMAILDSAASHPTGLVHHFGGDSSIVRGSSSALILYSLSYINQERALRQNNIFDSLFQRSFLGANLVKEHEDGSGIEDVDSGPLLFGYGASATIMNIKTQASLGMPGARATWGWLNLMGMPINLWSHKYYLFKKEPMLDIFMLWSCVSL</sequence>
<comment type="caution">
    <text evidence="1">The sequence shown here is derived from an EMBL/GenBank/DDBJ whole genome shotgun (WGS) entry which is preliminary data.</text>
</comment>
<proteinExistence type="predicted"/>
<name>A0A6L3ZGG7_9FLAO</name>
<reference evidence="1 2" key="1">
    <citation type="submission" date="2019-10" db="EMBL/GenBank/DDBJ databases">
        <title>Genome sequence of Phaeocystidibacter marisrubri JCM30614 (type strain).</title>
        <authorList>
            <person name="Bowman J.P."/>
        </authorList>
    </citation>
    <scope>NUCLEOTIDE SEQUENCE [LARGE SCALE GENOMIC DNA]</scope>
    <source>
        <strain evidence="1 2">JCM 30614</strain>
    </source>
</reference>
<dbReference type="EMBL" id="WBVQ01000002">
    <property type="protein sequence ID" value="KAB2816444.1"/>
    <property type="molecule type" value="Genomic_DNA"/>
</dbReference>
<protein>
    <recommendedName>
        <fullName evidence="3">DUF3131 domain-containing protein</fullName>
    </recommendedName>
</protein>
<accession>A0A6L3ZGG7</accession>
<organism evidence="1 2">
    <name type="scientific">Phaeocystidibacter marisrubri</name>
    <dbReference type="NCBI Taxonomy" id="1577780"/>
    <lineage>
        <taxon>Bacteria</taxon>
        <taxon>Pseudomonadati</taxon>
        <taxon>Bacteroidota</taxon>
        <taxon>Flavobacteriia</taxon>
        <taxon>Flavobacteriales</taxon>
        <taxon>Phaeocystidibacteraceae</taxon>
        <taxon>Phaeocystidibacter</taxon>
    </lineage>
</organism>
<dbReference type="Proteomes" id="UP000484164">
    <property type="component" value="Unassembled WGS sequence"/>
</dbReference>
<evidence type="ECO:0000313" key="1">
    <source>
        <dbReference type="EMBL" id="KAB2816444.1"/>
    </source>
</evidence>
<dbReference type="OrthoDB" id="871494at2"/>
<keyword evidence="2" id="KW-1185">Reference proteome</keyword>